<dbReference type="AlphaFoldDB" id="A0A5A5TKZ6"/>
<keyword evidence="3" id="KW-1185">Reference proteome</keyword>
<dbReference type="RefSeq" id="WP_149404531.1">
    <property type="nucleotide sequence ID" value="NZ_BIXY01000137.1"/>
</dbReference>
<dbReference type="Proteomes" id="UP000322530">
    <property type="component" value="Unassembled WGS sequence"/>
</dbReference>
<dbReference type="InterPro" id="IPR009061">
    <property type="entry name" value="DNA-bd_dom_put_sf"/>
</dbReference>
<dbReference type="NCBIfam" id="TIGR01764">
    <property type="entry name" value="excise"/>
    <property type="match status" value="1"/>
</dbReference>
<organism evidence="2 3">
    <name type="scientific">Dictyobacter arantiisoli</name>
    <dbReference type="NCBI Taxonomy" id="2014874"/>
    <lineage>
        <taxon>Bacteria</taxon>
        <taxon>Bacillati</taxon>
        <taxon>Chloroflexota</taxon>
        <taxon>Ktedonobacteria</taxon>
        <taxon>Ktedonobacterales</taxon>
        <taxon>Dictyobacteraceae</taxon>
        <taxon>Dictyobacter</taxon>
    </lineage>
</organism>
<name>A0A5A5TKZ6_9CHLR</name>
<dbReference type="SUPFAM" id="SSF46955">
    <property type="entry name" value="Putative DNA-binding domain"/>
    <property type="match status" value="1"/>
</dbReference>
<dbReference type="Pfam" id="PF12728">
    <property type="entry name" value="HTH_17"/>
    <property type="match status" value="1"/>
</dbReference>
<comment type="caution">
    <text evidence="2">The sequence shown here is derived from an EMBL/GenBank/DDBJ whole genome shotgun (WGS) entry which is preliminary data.</text>
</comment>
<dbReference type="EMBL" id="BIXY01000137">
    <property type="protein sequence ID" value="GCF11723.1"/>
    <property type="molecule type" value="Genomic_DNA"/>
</dbReference>
<dbReference type="InterPro" id="IPR041657">
    <property type="entry name" value="HTH_17"/>
</dbReference>
<evidence type="ECO:0000259" key="1">
    <source>
        <dbReference type="Pfam" id="PF12728"/>
    </source>
</evidence>
<accession>A0A5A5TKZ6</accession>
<feature type="domain" description="Helix-turn-helix" evidence="1">
    <location>
        <begin position="13"/>
        <end position="61"/>
    </location>
</feature>
<protein>
    <recommendedName>
        <fullName evidence="1">Helix-turn-helix domain-containing protein</fullName>
    </recommendedName>
</protein>
<dbReference type="OrthoDB" id="1366685at2"/>
<sequence length="180" mass="20467">MSESDDIPKIPGYVSVKEAATKLGVSDKTIYFYIENKRLNAVRASNVLLIPIEEIEQFKQKSVGRPRTRTPGWRRFSGDNALFVTSINVQLREDKQSKLTELLDQIRRTGKYGFPGTVARYVIGYDLPSNRIEILLIWKTNTALDEVSQEQALEAFRNELVDALDWSTAQYSSGQVLLHT</sequence>
<dbReference type="GO" id="GO:0003677">
    <property type="term" value="F:DNA binding"/>
    <property type="evidence" value="ECO:0007669"/>
    <property type="project" value="InterPro"/>
</dbReference>
<dbReference type="InterPro" id="IPR010093">
    <property type="entry name" value="SinI_DNA-bd"/>
</dbReference>
<reference evidence="2 3" key="1">
    <citation type="submission" date="2019-01" db="EMBL/GenBank/DDBJ databases">
        <title>Draft genome sequence of Dictyobacter sp. Uno17.</title>
        <authorList>
            <person name="Wang C.M."/>
            <person name="Zheng Y."/>
            <person name="Sakai Y."/>
            <person name="Abe K."/>
            <person name="Yokota A."/>
            <person name="Yabe S."/>
        </authorList>
    </citation>
    <scope>NUCLEOTIDE SEQUENCE [LARGE SCALE GENOMIC DNA]</scope>
    <source>
        <strain evidence="2 3">Uno17</strain>
    </source>
</reference>
<evidence type="ECO:0000313" key="2">
    <source>
        <dbReference type="EMBL" id="GCF11723.1"/>
    </source>
</evidence>
<evidence type="ECO:0000313" key="3">
    <source>
        <dbReference type="Proteomes" id="UP000322530"/>
    </source>
</evidence>
<gene>
    <name evidence="2" type="ORF">KDI_52870</name>
</gene>
<proteinExistence type="predicted"/>